<name>A0A175S1I1_9MICO</name>
<evidence type="ECO:0000313" key="3">
    <source>
        <dbReference type="Proteomes" id="UP000078252"/>
    </source>
</evidence>
<evidence type="ECO:0000313" key="2">
    <source>
        <dbReference type="EMBL" id="KTR10019.1"/>
    </source>
</evidence>
<dbReference type="AlphaFoldDB" id="A0A175S1I1"/>
<gene>
    <name evidence="2" type="ORF">NS184_02100</name>
</gene>
<feature type="domain" description="Aminoglycoside phosphotransferase" evidence="1">
    <location>
        <begin position="9"/>
        <end position="202"/>
    </location>
</feature>
<sequence>MLGRPLHSVRVLTGGQHARTVLAVDGEQRVVVRTFPPGDDAVAREASVLGRLSPLGELAPRLLAHGTIAGVPTIVTSALTGTVPSATLDLDAAAEQLGVALARVHGLDPAGLPDDGREPKRTAGRLGGAARLVWPTTDQTRVLTHGDFWSGNAVWHDDRLTGIVDWSGAMAAPRGVDVAWCRQDLVLLGAPAAADRFLVTYERESGVRVHDVHAWDVLAAARADPYLESWEPNYTGIGRAEVTARVIRQRFDAWARRLLS</sequence>
<protein>
    <recommendedName>
        <fullName evidence="1">Aminoglycoside phosphotransferase domain-containing protein</fullName>
    </recommendedName>
</protein>
<organism evidence="2 3">
    <name type="scientific">Curtobacterium luteum</name>
    <dbReference type="NCBI Taxonomy" id="33881"/>
    <lineage>
        <taxon>Bacteria</taxon>
        <taxon>Bacillati</taxon>
        <taxon>Actinomycetota</taxon>
        <taxon>Actinomycetes</taxon>
        <taxon>Micrococcales</taxon>
        <taxon>Microbacteriaceae</taxon>
        <taxon>Curtobacterium</taxon>
    </lineage>
</organism>
<dbReference type="Proteomes" id="UP000078252">
    <property type="component" value="Unassembled WGS sequence"/>
</dbReference>
<dbReference type="EMBL" id="LDQC01000012">
    <property type="protein sequence ID" value="KTR10019.1"/>
    <property type="molecule type" value="Genomic_DNA"/>
</dbReference>
<dbReference type="Gene3D" id="3.90.1200.10">
    <property type="match status" value="1"/>
</dbReference>
<dbReference type="InterPro" id="IPR011009">
    <property type="entry name" value="Kinase-like_dom_sf"/>
</dbReference>
<dbReference type="Pfam" id="PF01636">
    <property type="entry name" value="APH"/>
    <property type="match status" value="1"/>
</dbReference>
<dbReference type="InterPro" id="IPR051678">
    <property type="entry name" value="AGP_Transferase"/>
</dbReference>
<dbReference type="InterPro" id="IPR002575">
    <property type="entry name" value="Aminoglycoside_PTrfase"/>
</dbReference>
<reference evidence="2 3" key="1">
    <citation type="journal article" date="2016" name="Front. Microbiol.">
        <title>Genomic Resource of Rice Seed Associated Bacteria.</title>
        <authorList>
            <person name="Midha S."/>
            <person name="Bansal K."/>
            <person name="Sharma S."/>
            <person name="Kumar N."/>
            <person name="Patil P.P."/>
            <person name="Chaudhry V."/>
            <person name="Patil P.B."/>
        </authorList>
    </citation>
    <scope>NUCLEOTIDE SEQUENCE [LARGE SCALE GENOMIC DNA]</scope>
    <source>
        <strain evidence="2 3">NS184</strain>
    </source>
</reference>
<accession>A0A175S1I1</accession>
<proteinExistence type="predicted"/>
<dbReference type="PATRIC" id="fig|33881.3.peg.284"/>
<dbReference type="OrthoDB" id="9797603at2"/>
<comment type="caution">
    <text evidence="2">The sequence shown here is derived from an EMBL/GenBank/DDBJ whole genome shotgun (WGS) entry which is preliminary data.</text>
</comment>
<dbReference type="SUPFAM" id="SSF56112">
    <property type="entry name" value="Protein kinase-like (PK-like)"/>
    <property type="match status" value="1"/>
</dbReference>
<dbReference type="STRING" id="33881.NS184_02100"/>
<evidence type="ECO:0000259" key="1">
    <source>
        <dbReference type="Pfam" id="PF01636"/>
    </source>
</evidence>
<dbReference type="PANTHER" id="PTHR21310">
    <property type="entry name" value="AMINOGLYCOSIDE PHOSPHOTRANSFERASE-RELATED-RELATED"/>
    <property type="match status" value="1"/>
</dbReference>